<evidence type="ECO:0000313" key="3">
    <source>
        <dbReference type="Proteomes" id="UP000625210"/>
    </source>
</evidence>
<keyword evidence="1" id="KW-0732">Signal</keyword>
<keyword evidence="3" id="KW-1185">Reference proteome</keyword>
<organism evidence="2 3">
    <name type="scientific">Marinithermofilum abyssi</name>
    <dbReference type="NCBI Taxonomy" id="1571185"/>
    <lineage>
        <taxon>Bacteria</taxon>
        <taxon>Bacillati</taxon>
        <taxon>Bacillota</taxon>
        <taxon>Bacilli</taxon>
        <taxon>Bacillales</taxon>
        <taxon>Thermoactinomycetaceae</taxon>
        <taxon>Marinithermofilum</taxon>
    </lineage>
</organism>
<comment type="caution">
    <text evidence="2">The sequence shown here is derived from an EMBL/GenBank/DDBJ whole genome shotgun (WGS) entry which is preliminary data.</text>
</comment>
<dbReference type="AlphaFoldDB" id="A0A8J2VIL9"/>
<sequence>MFTKRKALMMLLVLSLMIIPMLAGCSTAGDSGKTTITMAAWGNPSELKGYKKAIAAFEKKNPDIKVNLVPVSIDVYEQKIMTQMTGGNAPDVFYAHEALMAKLVESKSAAPLSKRLNGKDSAVKPDQFAQGLWGPAKQGDEIYGVMVDANPMVIYYNKKVFKEAGVKSPQEYYDEGKWNWDTFQKVSDRFKSKGKYGFVQENWGGPMLTWISSNGGKMYDENGKIILNKDKKAAETLQYLADNVKKKNFIYAGSLPEGQGLEAMFMSGKVAMVGAGRWLTPLFKDNPSVQFDYIPWPTNTGKKTEPAVIGTAYMVMNKQSKHADAAFKFLSYYTSEESQKLRLEHSGNAIPSIDGIDEVVTKDGVPEHAEYLLQARETGFTSEPQARVPAVNKLAEESFDLLFLGKFSPEKTIENLTKKGNQVITEHQAKQ</sequence>
<dbReference type="EMBL" id="BMHQ01000009">
    <property type="protein sequence ID" value="GGE23283.1"/>
    <property type="molecule type" value="Genomic_DNA"/>
</dbReference>
<feature type="chain" id="PRO_5039014180" evidence="1">
    <location>
        <begin position="24"/>
        <end position="431"/>
    </location>
</feature>
<dbReference type="PANTHER" id="PTHR43649">
    <property type="entry name" value="ARABINOSE-BINDING PROTEIN-RELATED"/>
    <property type="match status" value="1"/>
</dbReference>
<accession>A0A8J2VIL9</accession>
<dbReference type="RefSeq" id="WP_229751980.1">
    <property type="nucleotide sequence ID" value="NZ_BMHQ01000009.1"/>
</dbReference>
<reference evidence="2" key="2">
    <citation type="submission" date="2020-09" db="EMBL/GenBank/DDBJ databases">
        <authorList>
            <person name="Sun Q."/>
            <person name="Zhou Y."/>
        </authorList>
    </citation>
    <scope>NUCLEOTIDE SEQUENCE</scope>
    <source>
        <strain evidence="2">CGMCC 1.15179</strain>
    </source>
</reference>
<reference evidence="2" key="1">
    <citation type="journal article" date="2014" name="Int. J. Syst. Evol. Microbiol.">
        <title>Complete genome sequence of Corynebacterium casei LMG S-19264T (=DSM 44701T), isolated from a smear-ripened cheese.</title>
        <authorList>
            <consortium name="US DOE Joint Genome Institute (JGI-PGF)"/>
            <person name="Walter F."/>
            <person name="Albersmeier A."/>
            <person name="Kalinowski J."/>
            <person name="Ruckert C."/>
        </authorList>
    </citation>
    <scope>NUCLEOTIDE SEQUENCE</scope>
    <source>
        <strain evidence="2">CGMCC 1.15179</strain>
    </source>
</reference>
<evidence type="ECO:0000256" key="1">
    <source>
        <dbReference type="SAM" id="SignalP"/>
    </source>
</evidence>
<dbReference type="Pfam" id="PF01547">
    <property type="entry name" value="SBP_bac_1"/>
    <property type="match status" value="1"/>
</dbReference>
<evidence type="ECO:0000313" key="2">
    <source>
        <dbReference type="EMBL" id="GGE23283.1"/>
    </source>
</evidence>
<name>A0A8J2VIL9_9BACL</name>
<gene>
    <name evidence="2" type="ORF">GCM10011571_26740</name>
</gene>
<feature type="signal peptide" evidence="1">
    <location>
        <begin position="1"/>
        <end position="23"/>
    </location>
</feature>
<dbReference type="Proteomes" id="UP000625210">
    <property type="component" value="Unassembled WGS sequence"/>
</dbReference>
<dbReference type="InterPro" id="IPR050490">
    <property type="entry name" value="Bact_solute-bd_prot1"/>
</dbReference>
<protein>
    <submittedName>
        <fullName evidence="2">Sugar ABC transporter substrate-binding protein</fullName>
    </submittedName>
</protein>
<dbReference type="CDD" id="cd13585">
    <property type="entry name" value="PBP2_TMBP_like"/>
    <property type="match status" value="1"/>
</dbReference>
<dbReference type="Gene3D" id="3.40.190.10">
    <property type="entry name" value="Periplasmic binding protein-like II"/>
    <property type="match status" value="1"/>
</dbReference>
<dbReference type="PANTHER" id="PTHR43649:SF12">
    <property type="entry name" value="DIACETYLCHITOBIOSE BINDING PROTEIN DASA"/>
    <property type="match status" value="1"/>
</dbReference>
<dbReference type="SUPFAM" id="SSF53850">
    <property type="entry name" value="Periplasmic binding protein-like II"/>
    <property type="match status" value="1"/>
</dbReference>
<dbReference type="InterPro" id="IPR006059">
    <property type="entry name" value="SBP"/>
</dbReference>
<proteinExistence type="predicted"/>
<dbReference type="PROSITE" id="PS51257">
    <property type="entry name" value="PROKAR_LIPOPROTEIN"/>
    <property type="match status" value="1"/>
</dbReference>